<evidence type="ECO:0000256" key="2">
    <source>
        <dbReference type="ARBA" id="ARBA00022448"/>
    </source>
</evidence>
<keyword evidence="8" id="KW-0614">Plasmid</keyword>
<dbReference type="InterPro" id="IPR006885">
    <property type="entry name" value="NADH_UbQ_FeS_4_mit-like"/>
</dbReference>
<dbReference type="eggNOG" id="ENOG50333TQ">
    <property type="taxonomic scope" value="Bacteria"/>
</dbReference>
<dbReference type="Pfam" id="PF04800">
    <property type="entry name" value="NDUS4"/>
    <property type="match status" value="1"/>
</dbReference>
<keyword evidence="5" id="KW-0249">Electron transport</keyword>
<dbReference type="GO" id="GO:0022900">
    <property type="term" value="P:electron transport chain"/>
    <property type="evidence" value="ECO:0007669"/>
    <property type="project" value="InterPro"/>
</dbReference>
<evidence type="ECO:0000256" key="6">
    <source>
        <dbReference type="ARBA" id="ARBA00023136"/>
    </source>
</evidence>
<dbReference type="PANTHER" id="PTHR12219:SF8">
    <property type="entry name" value="NADH DEHYDROGENASE [UBIQUINONE] IRON-SULFUR PROTEIN 4, MITOCHONDRIAL"/>
    <property type="match status" value="1"/>
</dbReference>
<evidence type="ECO:0000313" key="9">
    <source>
        <dbReference type="Proteomes" id="UP000001868"/>
    </source>
</evidence>
<geneLocation type="plasmid" evidence="9">
    <name>pHLK1</name>
</geneLocation>
<organism evidence="8 9">
    <name type="scientific">Phenylobacterium zucineum (strain HLK1)</name>
    <dbReference type="NCBI Taxonomy" id="450851"/>
    <lineage>
        <taxon>Bacteria</taxon>
        <taxon>Pseudomonadati</taxon>
        <taxon>Pseudomonadota</taxon>
        <taxon>Alphaproteobacteria</taxon>
        <taxon>Caulobacterales</taxon>
        <taxon>Caulobacteraceae</taxon>
        <taxon>Phenylobacterium</taxon>
    </lineage>
</organism>
<dbReference type="Gene3D" id="3.30.160.190">
    <property type="entry name" value="atu1810 like domain"/>
    <property type="match status" value="1"/>
</dbReference>
<dbReference type="PANTHER" id="PTHR12219">
    <property type="entry name" value="NADH-UBIQUINONE OXIDOREDUCTASE"/>
    <property type="match status" value="1"/>
</dbReference>
<evidence type="ECO:0000313" key="8">
    <source>
        <dbReference type="EMBL" id="ACG80035.1"/>
    </source>
</evidence>
<dbReference type="KEGG" id="pzu:PHZ_p0092"/>
<comment type="subcellular location">
    <subcellularLocation>
        <location evidence="1">Membrane</location>
    </subcellularLocation>
</comment>
<evidence type="ECO:0000256" key="5">
    <source>
        <dbReference type="ARBA" id="ARBA00022982"/>
    </source>
</evidence>
<sequence length="228" mass="24724">MFDSTDFNLGTTTPSVAARRHASALPADAVAVIRPNERSAMSSGRATARGWTVTFKPRSAPRIEPLMGWTESADTLQQVRLSFPTAEAAIGYCQRQGLAFEVQGGTGAAAYGEGRGAERPLSADNENRPQPPSDRLGAAEADRLYLSPEAVYASPDAVLADLSLSPEQKRAILRSWEWDEYLLEVEAGEAPVREHVSRLAEVRSALARLDAHEAADADCYRWEPTRAA</sequence>
<name>B4RI60_PHEZH</name>
<keyword evidence="6" id="KW-0472">Membrane</keyword>
<gene>
    <name evidence="8" type="ordered locus">PHZ_p0092</name>
</gene>
<protein>
    <recommendedName>
        <fullName evidence="10">ETC complex I subunit</fullName>
    </recommendedName>
</protein>
<dbReference type="InterPro" id="IPR038532">
    <property type="entry name" value="NDUFS4-like_sf"/>
</dbReference>
<dbReference type="RefSeq" id="WP_012520335.1">
    <property type="nucleotide sequence ID" value="NC_011143.1"/>
</dbReference>
<dbReference type="GO" id="GO:0016020">
    <property type="term" value="C:membrane"/>
    <property type="evidence" value="ECO:0007669"/>
    <property type="project" value="UniProtKB-SubCell"/>
</dbReference>
<keyword evidence="2" id="KW-0813">Transport</keyword>
<keyword evidence="3" id="KW-0679">Respiratory chain</keyword>
<dbReference type="OrthoDB" id="7267013at2"/>
<accession>B4RI60</accession>
<feature type="region of interest" description="Disordered" evidence="7">
    <location>
        <begin position="111"/>
        <end position="136"/>
    </location>
</feature>
<proteinExistence type="predicted"/>
<keyword evidence="4" id="KW-0809">Transit peptide</keyword>
<dbReference type="Proteomes" id="UP000001868">
    <property type="component" value="Plasmid pHLK1"/>
</dbReference>
<evidence type="ECO:0000256" key="7">
    <source>
        <dbReference type="SAM" id="MobiDB-lite"/>
    </source>
</evidence>
<keyword evidence="9" id="KW-1185">Reference proteome</keyword>
<evidence type="ECO:0000256" key="3">
    <source>
        <dbReference type="ARBA" id="ARBA00022660"/>
    </source>
</evidence>
<dbReference type="AlphaFoldDB" id="B4RI60"/>
<evidence type="ECO:0000256" key="4">
    <source>
        <dbReference type="ARBA" id="ARBA00022946"/>
    </source>
</evidence>
<dbReference type="HOGENOM" id="CLU_099734_0_0_5"/>
<evidence type="ECO:0008006" key="10">
    <source>
        <dbReference type="Google" id="ProtNLM"/>
    </source>
</evidence>
<dbReference type="EMBL" id="CP000748">
    <property type="protein sequence ID" value="ACG80035.1"/>
    <property type="molecule type" value="Genomic_DNA"/>
</dbReference>
<reference evidence="8 9" key="1">
    <citation type="journal article" date="2008" name="BMC Genomics">
        <title>Complete genome of Phenylobacterium zucineum - a novel facultative intracellular bacterium isolated from human erythroleukemia cell line K562.</title>
        <authorList>
            <person name="Luo Y."/>
            <person name="Xu X."/>
            <person name="Ding Z."/>
            <person name="Liu Z."/>
            <person name="Zhang B."/>
            <person name="Yan Z."/>
            <person name="Sun J."/>
            <person name="Hu S."/>
            <person name="Hu X."/>
        </authorList>
    </citation>
    <scope>NUCLEOTIDE SEQUENCE [LARGE SCALE GENOMIC DNA]</scope>
    <source>
        <strain evidence="9">HLK1</strain>
        <plasmid evidence="9">HLK1</plasmid>
        <plasmid evidence="9">Plasmid pHLK1</plasmid>
    </source>
</reference>
<evidence type="ECO:0000256" key="1">
    <source>
        <dbReference type="ARBA" id="ARBA00004370"/>
    </source>
</evidence>